<sequence>MNISEFVYNSLIFLENTNDFYKDDNTDLVISFDIELFFFISMILDKNDKENFDNNEKLYFEVACHIAKSIEEGNAITVEICEFIKSNINYLVLELHQQIREKQLKGYENLIVQQTYF</sequence>
<evidence type="ECO:0000313" key="2">
    <source>
        <dbReference type="Proteomes" id="UP000789901"/>
    </source>
</evidence>
<name>A0ABN7VKD5_GIGMA</name>
<organism evidence="1 2">
    <name type="scientific">Gigaspora margarita</name>
    <dbReference type="NCBI Taxonomy" id="4874"/>
    <lineage>
        <taxon>Eukaryota</taxon>
        <taxon>Fungi</taxon>
        <taxon>Fungi incertae sedis</taxon>
        <taxon>Mucoromycota</taxon>
        <taxon>Glomeromycotina</taxon>
        <taxon>Glomeromycetes</taxon>
        <taxon>Diversisporales</taxon>
        <taxon>Gigasporaceae</taxon>
        <taxon>Gigaspora</taxon>
    </lineage>
</organism>
<dbReference type="Proteomes" id="UP000789901">
    <property type="component" value="Unassembled WGS sequence"/>
</dbReference>
<keyword evidence="2" id="KW-1185">Reference proteome</keyword>
<comment type="caution">
    <text evidence="1">The sequence shown here is derived from an EMBL/GenBank/DDBJ whole genome shotgun (WGS) entry which is preliminary data.</text>
</comment>
<evidence type="ECO:0000313" key="1">
    <source>
        <dbReference type="EMBL" id="CAG8781670.1"/>
    </source>
</evidence>
<protein>
    <submittedName>
        <fullName evidence="1">20971_t:CDS:1</fullName>
    </submittedName>
</protein>
<reference evidence="1 2" key="1">
    <citation type="submission" date="2021-06" db="EMBL/GenBank/DDBJ databases">
        <authorList>
            <person name="Kallberg Y."/>
            <person name="Tangrot J."/>
            <person name="Rosling A."/>
        </authorList>
    </citation>
    <scope>NUCLEOTIDE SEQUENCE [LARGE SCALE GENOMIC DNA]</scope>
    <source>
        <strain evidence="1 2">120-4 pot B 10/14</strain>
    </source>
</reference>
<proteinExistence type="predicted"/>
<feature type="non-terminal residue" evidence="1">
    <location>
        <position position="117"/>
    </location>
</feature>
<gene>
    <name evidence="1" type="ORF">GMARGA_LOCUS19814</name>
</gene>
<dbReference type="EMBL" id="CAJVQB010016834">
    <property type="protein sequence ID" value="CAG8781670.1"/>
    <property type="molecule type" value="Genomic_DNA"/>
</dbReference>
<accession>A0ABN7VKD5</accession>